<reference evidence="2" key="1">
    <citation type="submission" date="2024-07" db="EMBL/GenBank/DDBJ databases">
        <title>Two chromosome-level genome assemblies of Korean endemic species Abeliophyllum distichum and Forsythia ovata (Oleaceae).</title>
        <authorList>
            <person name="Jang H."/>
        </authorList>
    </citation>
    <scope>NUCLEOTIDE SEQUENCE [LARGE SCALE GENOMIC DNA]</scope>
</reference>
<evidence type="ECO:0000313" key="1">
    <source>
        <dbReference type="EMBL" id="KAL2494029.1"/>
    </source>
</evidence>
<comment type="caution">
    <text evidence="1">The sequence shown here is derived from an EMBL/GenBank/DDBJ whole genome shotgun (WGS) entry which is preliminary data.</text>
</comment>
<protein>
    <submittedName>
        <fullName evidence="1">Uncharacterized protein</fullName>
    </submittedName>
</protein>
<accession>A0ABD1RZY3</accession>
<dbReference type="Proteomes" id="UP001604277">
    <property type="component" value="Unassembled WGS sequence"/>
</dbReference>
<gene>
    <name evidence="1" type="ORF">Fot_37786</name>
</gene>
<organism evidence="1 2">
    <name type="scientific">Forsythia ovata</name>
    <dbReference type="NCBI Taxonomy" id="205694"/>
    <lineage>
        <taxon>Eukaryota</taxon>
        <taxon>Viridiplantae</taxon>
        <taxon>Streptophyta</taxon>
        <taxon>Embryophyta</taxon>
        <taxon>Tracheophyta</taxon>
        <taxon>Spermatophyta</taxon>
        <taxon>Magnoliopsida</taxon>
        <taxon>eudicotyledons</taxon>
        <taxon>Gunneridae</taxon>
        <taxon>Pentapetalae</taxon>
        <taxon>asterids</taxon>
        <taxon>lamiids</taxon>
        <taxon>Lamiales</taxon>
        <taxon>Oleaceae</taxon>
        <taxon>Forsythieae</taxon>
        <taxon>Forsythia</taxon>
    </lineage>
</organism>
<dbReference type="AlphaFoldDB" id="A0ABD1RZY3"/>
<keyword evidence="2" id="KW-1185">Reference proteome</keyword>
<dbReference type="EMBL" id="JBFOLJ010000011">
    <property type="protein sequence ID" value="KAL2494029.1"/>
    <property type="molecule type" value="Genomic_DNA"/>
</dbReference>
<evidence type="ECO:0000313" key="2">
    <source>
        <dbReference type="Proteomes" id="UP001604277"/>
    </source>
</evidence>
<sequence length="134" mass="15143">MAEMNTVWSHVLNCEVYKMLAMKVGELCSTVVGAEDIDYLRSENKVFRTRLTIVEDARAQAVFQLTKSQTIQRMCANAQRKAELKLKVFKDMAYAKHKELTEVLTELSKTKELLAKLGAPGHSDPRGLVETQEP</sequence>
<proteinExistence type="predicted"/>
<name>A0ABD1RZY3_9LAMI</name>